<dbReference type="AlphaFoldDB" id="A0A9D9IR65"/>
<dbReference type="InterPro" id="IPR037081">
    <property type="entry name" value="Hyp_TM1506"/>
</dbReference>
<dbReference type="InterPro" id="IPR015067">
    <property type="entry name" value="DUF1893_TM1506-like"/>
</dbReference>
<dbReference type="EMBL" id="JADIMC010000114">
    <property type="protein sequence ID" value="MBO8477217.1"/>
    <property type="molecule type" value="Genomic_DNA"/>
</dbReference>
<dbReference type="Pfam" id="PF08973">
    <property type="entry name" value="TM1506"/>
    <property type="match status" value="1"/>
</dbReference>
<proteinExistence type="predicted"/>
<accession>A0A9D9IR65</accession>
<dbReference type="Gene3D" id="3.40.140.30">
    <property type="entry name" value="Hypothetical protein TM1506"/>
    <property type="match status" value="1"/>
</dbReference>
<organism evidence="1 2">
    <name type="scientific">Candidatus Limisoma faecipullorum</name>
    <dbReference type="NCBI Taxonomy" id="2840854"/>
    <lineage>
        <taxon>Bacteria</taxon>
        <taxon>Pseudomonadati</taxon>
        <taxon>Bacteroidota</taxon>
        <taxon>Bacteroidia</taxon>
        <taxon>Bacteroidales</taxon>
        <taxon>Candidatus Limisoma</taxon>
    </lineage>
</organism>
<protein>
    <submittedName>
        <fullName evidence="1">DUF1893 domain-containing protein</fullName>
    </submittedName>
</protein>
<evidence type="ECO:0000313" key="1">
    <source>
        <dbReference type="EMBL" id="MBO8477217.1"/>
    </source>
</evidence>
<dbReference type="Proteomes" id="UP000823598">
    <property type="component" value="Unassembled WGS sequence"/>
</dbReference>
<reference evidence="1" key="2">
    <citation type="journal article" date="2021" name="PeerJ">
        <title>Extensive microbial diversity within the chicken gut microbiome revealed by metagenomics and culture.</title>
        <authorList>
            <person name="Gilroy R."/>
            <person name="Ravi A."/>
            <person name="Getino M."/>
            <person name="Pursley I."/>
            <person name="Horton D.L."/>
            <person name="Alikhan N.F."/>
            <person name="Baker D."/>
            <person name="Gharbi K."/>
            <person name="Hall N."/>
            <person name="Watson M."/>
            <person name="Adriaenssens E.M."/>
            <person name="Foster-Nyarko E."/>
            <person name="Jarju S."/>
            <person name="Secka A."/>
            <person name="Antonio M."/>
            <person name="Oren A."/>
            <person name="Chaudhuri R.R."/>
            <person name="La Ragione R."/>
            <person name="Hildebrand F."/>
            <person name="Pallen M.J."/>
        </authorList>
    </citation>
    <scope>NUCLEOTIDE SEQUENCE</scope>
    <source>
        <strain evidence="1">6919</strain>
    </source>
</reference>
<name>A0A9D9IR65_9BACT</name>
<dbReference type="SUPFAM" id="SSF53927">
    <property type="entry name" value="Cytidine deaminase-like"/>
    <property type="match status" value="1"/>
</dbReference>
<dbReference type="GO" id="GO:0003824">
    <property type="term" value="F:catalytic activity"/>
    <property type="evidence" value="ECO:0007669"/>
    <property type="project" value="InterPro"/>
</dbReference>
<reference evidence="1" key="1">
    <citation type="submission" date="2020-10" db="EMBL/GenBank/DDBJ databases">
        <authorList>
            <person name="Gilroy R."/>
        </authorList>
    </citation>
    <scope>NUCLEOTIDE SEQUENCE</scope>
    <source>
        <strain evidence="1">6919</strain>
    </source>
</reference>
<sequence length="139" mass="14724">MNAGLKTLLEKSGCSCVIANGGVVRQFHQRGVADLLRLLHEEPEFLRGAEIADKVVGKGAAALMISGGIKEIYAAVLSQKAADLLSRYGIPCSYGKLTDGIINRQGTGPCPVESLCSDCDTAEECLPLIENFVSSLNNK</sequence>
<dbReference type="InterPro" id="IPR016193">
    <property type="entry name" value="Cytidine_deaminase-like"/>
</dbReference>
<comment type="caution">
    <text evidence="1">The sequence shown here is derived from an EMBL/GenBank/DDBJ whole genome shotgun (WGS) entry which is preliminary data.</text>
</comment>
<gene>
    <name evidence="1" type="ORF">IAB88_09535</name>
</gene>
<evidence type="ECO:0000313" key="2">
    <source>
        <dbReference type="Proteomes" id="UP000823598"/>
    </source>
</evidence>